<evidence type="ECO:0000313" key="8">
    <source>
        <dbReference type="EMBL" id="MSS43658.1"/>
    </source>
</evidence>
<dbReference type="RefSeq" id="WP_154484333.1">
    <property type="nucleotide sequence ID" value="NZ_VULR01000009.1"/>
</dbReference>
<dbReference type="InterPro" id="IPR013762">
    <property type="entry name" value="Integrase-like_cat_sf"/>
</dbReference>
<evidence type="ECO:0000256" key="2">
    <source>
        <dbReference type="ARBA" id="ARBA00022908"/>
    </source>
</evidence>
<name>A0A844FIA1_9FIRM</name>
<evidence type="ECO:0000256" key="5">
    <source>
        <dbReference type="PROSITE-ProRule" id="PRU01248"/>
    </source>
</evidence>
<dbReference type="PROSITE" id="PS51898">
    <property type="entry name" value="TYR_RECOMBINASE"/>
    <property type="match status" value="1"/>
</dbReference>
<gene>
    <name evidence="8" type="ORF">FYJ27_07955</name>
</gene>
<dbReference type="CDD" id="cd01189">
    <property type="entry name" value="INT_ICEBs1_C_like"/>
    <property type="match status" value="1"/>
</dbReference>
<dbReference type="OrthoDB" id="9803188at2"/>
<evidence type="ECO:0000256" key="3">
    <source>
        <dbReference type="ARBA" id="ARBA00023125"/>
    </source>
</evidence>
<dbReference type="GO" id="GO:0003677">
    <property type="term" value="F:DNA binding"/>
    <property type="evidence" value="ECO:0007669"/>
    <property type="project" value="UniProtKB-UniRule"/>
</dbReference>
<dbReference type="InterPro" id="IPR011010">
    <property type="entry name" value="DNA_brk_join_enz"/>
</dbReference>
<reference evidence="8 9" key="1">
    <citation type="submission" date="2019-08" db="EMBL/GenBank/DDBJ databases">
        <title>In-depth cultivation of the pig gut microbiome towards novel bacterial diversity and tailored functional studies.</title>
        <authorList>
            <person name="Wylensek D."/>
            <person name="Hitch T.C.A."/>
            <person name="Clavel T."/>
        </authorList>
    </citation>
    <scope>NUCLEOTIDE SEQUENCE [LARGE SCALE GENOMIC DNA]</scope>
    <source>
        <strain evidence="8 9">Med78-601-WT-4W-RMD-3</strain>
    </source>
</reference>
<proteinExistence type="inferred from homology"/>
<dbReference type="AlphaFoldDB" id="A0A844FIA1"/>
<keyword evidence="4" id="KW-0233">DNA recombination</keyword>
<accession>A0A844FIA1</accession>
<sequence>MQGGVRKRGKRWYYYFDVGTIGGKRKKIERVGGDTKAEALKALRKAITKYEYGYVEPENMTVEKYFVDWLENFIKANRKINTYNRYKSIINNSITPNIGGIKLSNLKPIHIENLLLEEKKKGLSGSTLQNIYVVMNSALNRAVKLQILYNNPCQHVERPKREKFVASTLTIDEFHQILNSLNEDKYNDYIFSFILKIVLETGLRRGELAGLEWENIDLDNNILTIKNNLVYSHGKVYLDTPKTEEGERTLYFSDTIKQLFKKHKEIQDKNKEKYGQYYIKNIFNNRECDFIITWENGKYLHPSYYTKRFNRILKKLDLNEKVRFHDLRHTNASFLLSLGVDFKTIQERLGHSDINTTLNIYSHVSMEMQKEAVNKLNKTLLGGKSVAK</sequence>
<dbReference type="Proteomes" id="UP000462760">
    <property type="component" value="Unassembled WGS sequence"/>
</dbReference>
<feature type="domain" description="Tyr recombinase" evidence="6">
    <location>
        <begin position="164"/>
        <end position="374"/>
    </location>
</feature>
<dbReference type="PANTHER" id="PTHR30629:SF2">
    <property type="entry name" value="PROPHAGE INTEGRASE INTS-RELATED"/>
    <property type="match status" value="1"/>
</dbReference>
<dbReference type="PROSITE" id="PS51900">
    <property type="entry name" value="CB"/>
    <property type="match status" value="1"/>
</dbReference>
<dbReference type="InterPro" id="IPR028259">
    <property type="entry name" value="AP2-like_int_N"/>
</dbReference>
<dbReference type="EMBL" id="VULR01000009">
    <property type="protein sequence ID" value="MSS43658.1"/>
    <property type="molecule type" value="Genomic_DNA"/>
</dbReference>
<dbReference type="GO" id="GO:0015074">
    <property type="term" value="P:DNA integration"/>
    <property type="evidence" value="ECO:0007669"/>
    <property type="project" value="UniProtKB-KW"/>
</dbReference>
<dbReference type="Gene3D" id="1.10.443.10">
    <property type="entry name" value="Intergrase catalytic core"/>
    <property type="match status" value="1"/>
</dbReference>
<dbReference type="SUPFAM" id="SSF56349">
    <property type="entry name" value="DNA breaking-rejoining enzymes"/>
    <property type="match status" value="1"/>
</dbReference>
<dbReference type="InterPro" id="IPR010998">
    <property type="entry name" value="Integrase_recombinase_N"/>
</dbReference>
<dbReference type="Gene3D" id="1.10.150.130">
    <property type="match status" value="1"/>
</dbReference>
<dbReference type="Pfam" id="PF14659">
    <property type="entry name" value="Phage_int_SAM_3"/>
    <property type="match status" value="1"/>
</dbReference>
<dbReference type="InterPro" id="IPR044068">
    <property type="entry name" value="CB"/>
</dbReference>
<keyword evidence="2" id="KW-0229">DNA integration</keyword>
<feature type="domain" description="Core-binding (CB)" evidence="7">
    <location>
        <begin position="57"/>
        <end position="143"/>
    </location>
</feature>
<organism evidence="8 9">
    <name type="scientific">Anaerosalibacter bizertensis</name>
    <dbReference type="NCBI Taxonomy" id="932217"/>
    <lineage>
        <taxon>Bacteria</taxon>
        <taxon>Bacillati</taxon>
        <taxon>Bacillota</taxon>
        <taxon>Tissierellia</taxon>
        <taxon>Tissierellales</taxon>
        <taxon>Sporanaerobacteraceae</taxon>
        <taxon>Anaerosalibacter</taxon>
    </lineage>
</organism>
<dbReference type="PANTHER" id="PTHR30629">
    <property type="entry name" value="PROPHAGE INTEGRASE"/>
    <property type="match status" value="1"/>
</dbReference>
<dbReference type="Pfam" id="PF14657">
    <property type="entry name" value="Arm-DNA-bind_4"/>
    <property type="match status" value="1"/>
</dbReference>
<evidence type="ECO:0000259" key="7">
    <source>
        <dbReference type="PROSITE" id="PS51900"/>
    </source>
</evidence>
<evidence type="ECO:0000313" key="9">
    <source>
        <dbReference type="Proteomes" id="UP000462760"/>
    </source>
</evidence>
<evidence type="ECO:0000256" key="1">
    <source>
        <dbReference type="ARBA" id="ARBA00008857"/>
    </source>
</evidence>
<dbReference type="InterPro" id="IPR050808">
    <property type="entry name" value="Phage_Integrase"/>
</dbReference>
<comment type="caution">
    <text evidence="8">The sequence shown here is derived from an EMBL/GenBank/DDBJ whole genome shotgun (WGS) entry which is preliminary data.</text>
</comment>
<protein>
    <submittedName>
        <fullName evidence="8">Site-specific integrase</fullName>
    </submittedName>
</protein>
<evidence type="ECO:0000259" key="6">
    <source>
        <dbReference type="PROSITE" id="PS51898"/>
    </source>
</evidence>
<dbReference type="GO" id="GO:0006310">
    <property type="term" value="P:DNA recombination"/>
    <property type="evidence" value="ECO:0007669"/>
    <property type="project" value="UniProtKB-KW"/>
</dbReference>
<dbReference type="InterPro" id="IPR002104">
    <property type="entry name" value="Integrase_catalytic"/>
</dbReference>
<evidence type="ECO:0000256" key="4">
    <source>
        <dbReference type="ARBA" id="ARBA00023172"/>
    </source>
</evidence>
<dbReference type="InterPro" id="IPR004107">
    <property type="entry name" value="Integrase_SAM-like_N"/>
</dbReference>
<comment type="similarity">
    <text evidence="1">Belongs to the 'phage' integrase family.</text>
</comment>
<keyword evidence="3 5" id="KW-0238">DNA-binding</keyword>
<dbReference type="Pfam" id="PF00589">
    <property type="entry name" value="Phage_integrase"/>
    <property type="match status" value="1"/>
</dbReference>